<evidence type="ECO:0000256" key="1">
    <source>
        <dbReference type="SAM" id="Phobius"/>
    </source>
</evidence>
<accession>A0A0F9M4N5</accession>
<dbReference type="EMBL" id="LAZR01005157">
    <property type="protein sequence ID" value="KKN02365.1"/>
    <property type="molecule type" value="Genomic_DNA"/>
</dbReference>
<gene>
    <name evidence="2" type="ORF">LCGC14_1118390</name>
</gene>
<comment type="caution">
    <text evidence="2">The sequence shown here is derived from an EMBL/GenBank/DDBJ whole genome shotgun (WGS) entry which is preliminary data.</text>
</comment>
<organism evidence="2">
    <name type="scientific">marine sediment metagenome</name>
    <dbReference type="NCBI Taxonomy" id="412755"/>
    <lineage>
        <taxon>unclassified sequences</taxon>
        <taxon>metagenomes</taxon>
        <taxon>ecological metagenomes</taxon>
    </lineage>
</organism>
<reference evidence="2" key="1">
    <citation type="journal article" date="2015" name="Nature">
        <title>Complex archaea that bridge the gap between prokaryotes and eukaryotes.</title>
        <authorList>
            <person name="Spang A."/>
            <person name="Saw J.H."/>
            <person name="Jorgensen S.L."/>
            <person name="Zaremba-Niedzwiedzka K."/>
            <person name="Martijn J."/>
            <person name="Lind A.E."/>
            <person name="van Eijk R."/>
            <person name="Schleper C."/>
            <person name="Guy L."/>
            <person name="Ettema T.J."/>
        </authorList>
    </citation>
    <scope>NUCLEOTIDE SEQUENCE</scope>
</reference>
<sequence length="313" mass="31758">MLRERHVGIIAVFVVALLIVGLVFSSAPDTEVIDEYADDTFIAQRTGINLVSGTNVTISGVDNPTDNRVDFTIAATGVGSEVVFKARKDSAGTITKGSAVHLAGFNPSGYIEVEEADADDPTKMPAIGLAETDLTNSSTGQVILVGELTGLDTTGLVFGDDLFVSTTPGVLTATKPTGNSAQIQKVAEVARVHGSQGVLEVFGAGRQNDLPNITDDNLWVGSATDVPTNTAVGDCDDSGGNHLNYDTATNAFSCGTTNGPVAALTSGTIDGVTIGGSTPAAGTFTNVGVGIAPLSVLHIKASIPGTIGDKPAG</sequence>
<name>A0A0F9M4N5_9ZZZZ</name>
<dbReference type="AlphaFoldDB" id="A0A0F9M4N5"/>
<proteinExistence type="predicted"/>
<protein>
    <submittedName>
        <fullName evidence="2">Uncharacterized protein</fullName>
    </submittedName>
</protein>
<keyword evidence="1" id="KW-0812">Transmembrane</keyword>
<keyword evidence="1" id="KW-0472">Membrane</keyword>
<feature type="transmembrane region" description="Helical" evidence="1">
    <location>
        <begin position="7"/>
        <end position="27"/>
    </location>
</feature>
<evidence type="ECO:0000313" key="2">
    <source>
        <dbReference type="EMBL" id="KKN02365.1"/>
    </source>
</evidence>
<feature type="non-terminal residue" evidence="2">
    <location>
        <position position="313"/>
    </location>
</feature>
<keyword evidence="1" id="KW-1133">Transmembrane helix</keyword>